<dbReference type="GO" id="GO:0005634">
    <property type="term" value="C:nucleus"/>
    <property type="evidence" value="ECO:0007669"/>
    <property type="project" value="UniProtKB-SubCell"/>
</dbReference>
<evidence type="ECO:0000256" key="10">
    <source>
        <dbReference type="SAM" id="MobiDB-lite"/>
    </source>
</evidence>
<comment type="subunit">
    <text evidence="2">Homotrimer.</text>
</comment>
<evidence type="ECO:0000313" key="13">
    <source>
        <dbReference type="Proteomes" id="UP001229421"/>
    </source>
</evidence>
<dbReference type="FunFam" id="1.10.10.10:FF:000037">
    <property type="entry name" value="Heat stress transcription factor B-4"/>
    <property type="match status" value="1"/>
</dbReference>
<comment type="similarity">
    <text evidence="9">Belongs to the HSF family.</text>
</comment>
<keyword evidence="4" id="KW-0805">Transcription regulation</keyword>
<evidence type="ECO:0000256" key="9">
    <source>
        <dbReference type="RuleBase" id="RU004020"/>
    </source>
</evidence>
<evidence type="ECO:0000256" key="7">
    <source>
        <dbReference type="ARBA" id="ARBA00023163"/>
    </source>
</evidence>
<keyword evidence="3" id="KW-0597">Phosphoprotein</keyword>
<dbReference type="SUPFAM" id="SSF46785">
    <property type="entry name" value="Winged helix' DNA-binding domain"/>
    <property type="match status" value="1"/>
</dbReference>
<proteinExistence type="inferred from homology"/>
<dbReference type="Pfam" id="PF00447">
    <property type="entry name" value="HSF_DNA-bind"/>
    <property type="match status" value="1"/>
</dbReference>
<dbReference type="GO" id="GO:0003700">
    <property type="term" value="F:DNA-binding transcription factor activity"/>
    <property type="evidence" value="ECO:0007669"/>
    <property type="project" value="InterPro"/>
</dbReference>
<evidence type="ECO:0000256" key="6">
    <source>
        <dbReference type="ARBA" id="ARBA00023125"/>
    </source>
</evidence>
<dbReference type="Gene3D" id="1.10.10.10">
    <property type="entry name" value="Winged helix-like DNA-binding domain superfamily/Winged helix DNA-binding domain"/>
    <property type="match status" value="1"/>
</dbReference>
<dbReference type="GO" id="GO:0000978">
    <property type="term" value="F:RNA polymerase II cis-regulatory region sequence-specific DNA binding"/>
    <property type="evidence" value="ECO:0007669"/>
    <property type="project" value="TreeGrafter"/>
</dbReference>
<dbReference type="PRINTS" id="PR00056">
    <property type="entry name" value="HSFDOMAIN"/>
</dbReference>
<dbReference type="PANTHER" id="PTHR10015:SF304">
    <property type="entry name" value="HEAT STRESS TRANSCRIPTION FACTOR B-4B"/>
    <property type="match status" value="1"/>
</dbReference>
<evidence type="ECO:0000256" key="5">
    <source>
        <dbReference type="ARBA" id="ARBA00023016"/>
    </source>
</evidence>
<organism evidence="12 13">
    <name type="scientific">Tagetes erecta</name>
    <name type="common">African marigold</name>
    <dbReference type="NCBI Taxonomy" id="13708"/>
    <lineage>
        <taxon>Eukaryota</taxon>
        <taxon>Viridiplantae</taxon>
        <taxon>Streptophyta</taxon>
        <taxon>Embryophyta</taxon>
        <taxon>Tracheophyta</taxon>
        <taxon>Spermatophyta</taxon>
        <taxon>Magnoliopsida</taxon>
        <taxon>eudicotyledons</taxon>
        <taxon>Gunneridae</taxon>
        <taxon>Pentapetalae</taxon>
        <taxon>asterids</taxon>
        <taxon>campanulids</taxon>
        <taxon>Asterales</taxon>
        <taxon>Asteraceae</taxon>
        <taxon>Asteroideae</taxon>
        <taxon>Heliantheae alliance</taxon>
        <taxon>Tageteae</taxon>
        <taxon>Tagetes</taxon>
    </lineage>
</organism>
<dbReference type="InterPro" id="IPR036390">
    <property type="entry name" value="WH_DNA-bd_sf"/>
</dbReference>
<feature type="domain" description="HSF-type DNA-binding" evidence="11">
    <location>
        <begin position="81"/>
        <end position="105"/>
    </location>
</feature>
<dbReference type="Proteomes" id="UP001229421">
    <property type="component" value="Unassembled WGS sequence"/>
</dbReference>
<keyword evidence="5" id="KW-0346">Stress response</keyword>
<evidence type="ECO:0000256" key="8">
    <source>
        <dbReference type="ARBA" id="ARBA00023242"/>
    </source>
</evidence>
<keyword evidence="7" id="KW-0804">Transcription</keyword>
<name>A0AAD8JSY5_TARER</name>
<evidence type="ECO:0000256" key="2">
    <source>
        <dbReference type="ARBA" id="ARBA00011233"/>
    </source>
</evidence>
<dbReference type="PROSITE" id="PS00434">
    <property type="entry name" value="HSF_DOMAIN"/>
    <property type="match status" value="1"/>
</dbReference>
<feature type="region of interest" description="Disordered" evidence="10">
    <location>
        <begin position="163"/>
        <end position="184"/>
    </location>
</feature>
<keyword evidence="6" id="KW-0238">DNA-binding</keyword>
<evidence type="ECO:0000259" key="11">
    <source>
        <dbReference type="PROSITE" id="PS00434"/>
    </source>
</evidence>
<dbReference type="InterPro" id="IPR036388">
    <property type="entry name" value="WH-like_DNA-bd_sf"/>
</dbReference>
<comment type="caution">
    <text evidence="12">The sequence shown here is derived from an EMBL/GenBank/DDBJ whole genome shotgun (WGS) entry which is preliminary data.</text>
</comment>
<dbReference type="PANTHER" id="PTHR10015">
    <property type="entry name" value="HEAT SHOCK TRANSCRIPTION FACTOR"/>
    <property type="match status" value="1"/>
</dbReference>
<dbReference type="SMART" id="SM00415">
    <property type="entry name" value="HSF"/>
    <property type="match status" value="1"/>
</dbReference>
<keyword evidence="8" id="KW-0539">Nucleus</keyword>
<keyword evidence="13" id="KW-1185">Reference proteome</keyword>
<accession>A0AAD8JSY5</accession>
<dbReference type="AlphaFoldDB" id="A0AAD8JSY5"/>
<dbReference type="GO" id="GO:0006357">
    <property type="term" value="P:regulation of transcription by RNA polymerase II"/>
    <property type="evidence" value="ECO:0007669"/>
    <property type="project" value="TreeGrafter"/>
</dbReference>
<reference evidence="12" key="1">
    <citation type="journal article" date="2023" name="bioRxiv">
        <title>Improved chromosome-level genome assembly for marigold (Tagetes erecta).</title>
        <authorList>
            <person name="Jiang F."/>
            <person name="Yuan L."/>
            <person name="Wang S."/>
            <person name="Wang H."/>
            <person name="Xu D."/>
            <person name="Wang A."/>
            <person name="Fan W."/>
        </authorList>
    </citation>
    <scope>NUCLEOTIDE SEQUENCE</scope>
    <source>
        <strain evidence="12">WSJ</strain>
        <tissue evidence="12">Leaf</tissue>
    </source>
</reference>
<evidence type="ECO:0000313" key="12">
    <source>
        <dbReference type="EMBL" id="KAK1409153.1"/>
    </source>
</evidence>
<dbReference type="InterPro" id="IPR000232">
    <property type="entry name" value="HSF_DNA-bd"/>
</dbReference>
<feature type="region of interest" description="Disordered" evidence="10">
    <location>
        <begin position="14"/>
        <end position="35"/>
    </location>
</feature>
<comment type="subcellular location">
    <subcellularLocation>
        <location evidence="1">Nucleus</location>
    </subcellularLocation>
</comment>
<gene>
    <name evidence="12" type="ORF">QVD17_35678</name>
</gene>
<evidence type="ECO:0000256" key="4">
    <source>
        <dbReference type="ARBA" id="ARBA00023015"/>
    </source>
</evidence>
<protein>
    <recommendedName>
        <fullName evidence="11">HSF-type DNA-binding domain-containing protein</fullName>
    </recommendedName>
</protein>
<evidence type="ECO:0000256" key="1">
    <source>
        <dbReference type="ARBA" id="ARBA00004123"/>
    </source>
</evidence>
<evidence type="ECO:0000256" key="3">
    <source>
        <dbReference type="ARBA" id="ARBA00022553"/>
    </source>
</evidence>
<dbReference type="EMBL" id="JAUHHV010000010">
    <property type="protein sequence ID" value="KAK1409153.1"/>
    <property type="molecule type" value="Genomic_DNA"/>
</dbReference>
<sequence length="345" mass="38614">MKKKETSSLLPVFEVMAPPPGDRTGLESPGGDTVSRSLPTPFLTKTYQLVEDKTIDDIISWNEDGSTFIVWNPTEFAKDLLPKYFKHNNFSSFVRQLNTYGFRKVVPDRWEFSNDCFRRGEKRLLCDIQRRKIAIPAPAPPQPHVPPPAVTIAAVAIRTVSPTDSGEEQVMSSSSSREATATELVDENERLRRENVELNKEVNRMKDLCSNIYVMMSGYATDKASETTSSQSQQPPQPALEALDLLPMKRLTECTGDVNGGGDDVIETGSEMMCSRLFGVAIGVKRLRDVGSCEALDQYNDLQLQQPGMDVKSEPLDRNESAGSVDDHEGVWMMKRCERLDRMVE</sequence>